<evidence type="ECO:0000313" key="1">
    <source>
        <dbReference type="EMBL" id="PLW67782.1"/>
    </source>
</evidence>
<accession>A0A2N5WZX5</accession>
<name>A0A2N5WZX5_9GAMM</name>
<organism evidence="1 2">
    <name type="scientific">Pseudohalioglobus lutimaris</name>
    <dbReference type="NCBI Taxonomy" id="1737061"/>
    <lineage>
        <taxon>Bacteria</taxon>
        <taxon>Pseudomonadati</taxon>
        <taxon>Pseudomonadota</taxon>
        <taxon>Gammaproteobacteria</taxon>
        <taxon>Cellvibrionales</taxon>
        <taxon>Halieaceae</taxon>
        <taxon>Pseudohalioglobus</taxon>
    </lineage>
</organism>
<reference evidence="1 2" key="1">
    <citation type="submission" date="2018-01" db="EMBL/GenBank/DDBJ databases">
        <title>The draft genome sequence of Halioglobus lutimaris HF004.</title>
        <authorList>
            <person name="Du Z.-J."/>
            <person name="Shi M.-J."/>
        </authorList>
    </citation>
    <scope>NUCLEOTIDE SEQUENCE [LARGE SCALE GENOMIC DNA]</scope>
    <source>
        <strain evidence="1 2">HF004</strain>
    </source>
</reference>
<comment type="caution">
    <text evidence="1">The sequence shown here is derived from an EMBL/GenBank/DDBJ whole genome shotgun (WGS) entry which is preliminary data.</text>
</comment>
<dbReference type="RefSeq" id="WP_101518550.1">
    <property type="nucleotide sequence ID" value="NZ_PKUS01000023.1"/>
</dbReference>
<dbReference type="AlphaFoldDB" id="A0A2N5WZX5"/>
<sequence>MATKLITKSMLLDLEQMALENTAFPDRLNALLDALSVPEHGQGRAMWLEEAAGIKLLAATKWFSGTKPRRSNLTTLATSIEANYPVNVTKEEILDYLSGKLVKLDVNAELARSGLSPPEQGFIQTVVSRAMKEKNLDPLDQDNAVLWTKVVIRVARYYAVKASKGAAPDEDTVLATASAFLDLAILDAI</sequence>
<keyword evidence="2" id="KW-1185">Reference proteome</keyword>
<proteinExistence type="predicted"/>
<protein>
    <submittedName>
        <fullName evidence="1">Uncharacterized protein</fullName>
    </submittedName>
</protein>
<evidence type="ECO:0000313" key="2">
    <source>
        <dbReference type="Proteomes" id="UP000235005"/>
    </source>
</evidence>
<dbReference type="Proteomes" id="UP000235005">
    <property type="component" value="Unassembled WGS sequence"/>
</dbReference>
<dbReference type="OrthoDB" id="5729697at2"/>
<dbReference type="EMBL" id="PKUS01000023">
    <property type="protein sequence ID" value="PLW67782.1"/>
    <property type="molecule type" value="Genomic_DNA"/>
</dbReference>
<gene>
    <name evidence="1" type="ORF">C0039_15300</name>
</gene>